<evidence type="ECO:0000313" key="3">
    <source>
        <dbReference type="Proteomes" id="UP000028549"/>
    </source>
</evidence>
<name>A0A084GZZ8_METID</name>
<evidence type="ECO:0000313" key="2">
    <source>
        <dbReference type="EMBL" id="KEZ52910.1"/>
    </source>
</evidence>
<keyword evidence="3" id="KW-1185">Reference proteome</keyword>
<feature type="compositionally biased region" description="Basic residues" evidence="1">
    <location>
        <begin position="1"/>
        <end position="16"/>
    </location>
</feature>
<dbReference type="EMBL" id="JNVC02000004">
    <property type="protein sequence ID" value="KEZ52910.1"/>
    <property type="molecule type" value="Genomic_DNA"/>
</dbReference>
<gene>
    <name evidence="2" type="ORF">GS18_0208765</name>
</gene>
<organism evidence="2 3">
    <name type="scientific">Metabacillus indicus</name>
    <name type="common">Bacillus indicus</name>
    <dbReference type="NCBI Taxonomy" id="246786"/>
    <lineage>
        <taxon>Bacteria</taxon>
        <taxon>Bacillati</taxon>
        <taxon>Bacillota</taxon>
        <taxon>Bacilli</taxon>
        <taxon>Bacillales</taxon>
        <taxon>Bacillaceae</taxon>
        <taxon>Metabacillus</taxon>
    </lineage>
</organism>
<reference evidence="2 3" key="1">
    <citation type="journal article" date="2005" name="Int. J. Syst. Evol. Microbiol.">
        <title>Bacillus cibi sp. nov., isolated from jeotgal, a traditional Korean fermented seafood.</title>
        <authorList>
            <person name="Yoon J.H."/>
            <person name="Lee C.H."/>
            <person name="Oh T.K."/>
        </authorList>
    </citation>
    <scope>NUCLEOTIDE SEQUENCE [LARGE SCALE GENOMIC DNA]</scope>
    <source>
        <strain evidence="2 3">DSM 16189</strain>
    </source>
</reference>
<feature type="region of interest" description="Disordered" evidence="1">
    <location>
        <begin position="1"/>
        <end position="27"/>
    </location>
</feature>
<comment type="caution">
    <text evidence="2">The sequence shown here is derived from an EMBL/GenBank/DDBJ whole genome shotgun (WGS) entry which is preliminary data.</text>
</comment>
<accession>A0A084GZZ8</accession>
<sequence>MFHKIVKKKKKYKKQTGGRSNSEHNPQISSLPFKLCALSCHWRALFTVPGMSISAHICRKRGIECEEDCM</sequence>
<dbReference type="AlphaFoldDB" id="A0A084GZZ8"/>
<protein>
    <submittedName>
        <fullName evidence="2">Uncharacterized protein</fullName>
    </submittedName>
</protein>
<proteinExistence type="predicted"/>
<dbReference type="Proteomes" id="UP000028549">
    <property type="component" value="Unassembled WGS sequence"/>
</dbReference>
<feature type="compositionally biased region" description="Polar residues" evidence="1">
    <location>
        <begin position="17"/>
        <end position="27"/>
    </location>
</feature>
<evidence type="ECO:0000256" key="1">
    <source>
        <dbReference type="SAM" id="MobiDB-lite"/>
    </source>
</evidence>